<dbReference type="GO" id="GO:1990351">
    <property type="term" value="C:transporter complex"/>
    <property type="evidence" value="ECO:0007669"/>
    <property type="project" value="TreeGrafter"/>
</dbReference>
<feature type="domain" description="LPS-assembly protein LptD central" evidence="2">
    <location>
        <begin position="8"/>
        <end position="479"/>
    </location>
</feature>
<feature type="region of interest" description="Disordered" evidence="1">
    <location>
        <begin position="508"/>
        <end position="532"/>
    </location>
</feature>
<dbReference type="InterPro" id="IPR050218">
    <property type="entry name" value="LptD"/>
</dbReference>
<dbReference type="Proteomes" id="UP000321291">
    <property type="component" value="Chromosome"/>
</dbReference>
<dbReference type="PANTHER" id="PTHR30189">
    <property type="entry name" value="LPS-ASSEMBLY PROTEIN"/>
    <property type="match status" value="1"/>
</dbReference>
<accession>A0A5B8VLY0</accession>
<dbReference type="Pfam" id="PF19838">
    <property type="entry name" value="LptD_2"/>
    <property type="match status" value="1"/>
</dbReference>
<dbReference type="AlphaFoldDB" id="A0A5B8VLY0"/>
<name>A0A5B8VLY0_9BACT</name>
<protein>
    <submittedName>
        <fullName evidence="3">LPS-assembly protein LptD</fullName>
    </submittedName>
</protein>
<organism evidence="3 4">
    <name type="scientific">Arachidicoccus ginsenosidivorans</name>
    <dbReference type="NCBI Taxonomy" id="496057"/>
    <lineage>
        <taxon>Bacteria</taxon>
        <taxon>Pseudomonadati</taxon>
        <taxon>Bacteroidota</taxon>
        <taxon>Chitinophagia</taxon>
        <taxon>Chitinophagales</taxon>
        <taxon>Chitinophagaceae</taxon>
        <taxon>Arachidicoccus</taxon>
    </lineage>
</organism>
<keyword evidence="4" id="KW-1185">Reference proteome</keyword>
<evidence type="ECO:0000259" key="2">
    <source>
        <dbReference type="Pfam" id="PF19838"/>
    </source>
</evidence>
<dbReference type="PANTHER" id="PTHR30189:SF1">
    <property type="entry name" value="LPS-ASSEMBLY PROTEIN LPTD"/>
    <property type="match status" value="1"/>
</dbReference>
<feature type="compositionally biased region" description="Basic and acidic residues" evidence="1">
    <location>
        <begin position="514"/>
        <end position="527"/>
    </location>
</feature>
<sequence>MITGKLAVSGPAIPEFEGVPMPIVIPFGIYPLTRGRHSGFLPPTFEQNSGYGLGFNGLGYYKVINDYWDVTTRANIYSYGGYMISVNPNYYKRYKYRGSLNLQYQFTKILNTSGISRDEYTKSTTVHIGWSHSMDSKARPGVSFSANVNAGSTKYNSYLTNNLQNIQNQMSSSITWAKTWDEGKYNLSLAANHNQNNNTHLINVQLPTANFSMATVNPFQKKEQVGKPKWYENLGISYNGTLMNQFSFYDTAFSASQLKDTMLWGAQHQIPITLTLPALGPLLFTPSISYSQNWYSRKMDRHWNEDSLVIDTTISRGFFAAQQMSFGISMNTRIFGTVNFKKGKIKAIRHEIRPTISLSYQPDMNGQNYQTLQTDTSTRRMRVSKFEGNIVGAFGEGSFGGINFGLDNILQMKKVNDKDTTGDPENATKKVNLIDGLSINTSYNMIADTLKWSPVSISMRTALFDNKMNVNASMTIDQYEYDRGVRVNKLLWKEGKIGSITSGNISMSTSFSSKKADNRSDQQRIEPDPNMPYDQQQRQLQYVRDNPAEFVDFNIPWNLQASFALGFYRTLAPDYNSYIHQVTSSLNLNGDFSLTPKWKAGGSIYFDVGSQEVRMLSLFLTREMHCWQMSINVSPIGRFKSFSIILNPKSGILRDLKINRSRSFYN</sequence>
<dbReference type="InterPro" id="IPR045659">
    <property type="entry name" value="LptD_2"/>
</dbReference>
<dbReference type="KEGG" id="agi:FSB73_13485"/>
<proteinExistence type="predicted"/>
<evidence type="ECO:0000313" key="4">
    <source>
        <dbReference type="Proteomes" id="UP000321291"/>
    </source>
</evidence>
<evidence type="ECO:0000313" key="3">
    <source>
        <dbReference type="EMBL" id="QEC72537.1"/>
    </source>
</evidence>
<evidence type="ECO:0000256" key="1">
    <source>
        <dbReference type="SAM" id="MobiDB-lite"/>
    </source>
</evidence>
<dbReference type="GO" id="GO:0009279">
    <property type="term" value="C:cell outer membrane"/>
    <property type="evidence" value="ECO:0007669"/>
    <property type="project" value="TreeGrafter"/>
</dbReference>
<dbReference type="EMBL" id="CP042434">
    <property type="protein sequence ID" value="QEC72537.1"/>
    <property type="molecule type" value="Genomic_DNA"/>
</dbReference>
<reference evidence="3 4" key="1">
    <citation type="journal article" date="2017" name="Int. J. Syst. Evol. Microbiol.">
        <title>Arachidicoccus ginsenosidivorans sp. nov., with ginsenoside-converting activity isolated from ginseng cultivating soil.</title>
        <authorList>
            <person name="Siddiqi M.Z."/>
            <person name="Aslam Z."/>
            <person name="Im W.T."/>
        </authorList>
    </citation>
    <scope>NUCLEOTIDE SEQUENCE [LARGE SCALE GENOMIC DNA]</scope>
    <source>
        <strain evidence="3 4">Gsoil 809</strain>
    </source>
</reference>
<gene>
    <name evidence="3" type="ORF">FSB73_13485</name>
</gene>